<protein>
    <recommendedName>
        <fullName evidence="1">DUF4097 domain-containing protein</fullName>
    </recommendedName>
</protein>
<gene>
    <name evidence="2" type="ORF">Air01nite_02060</name>
</gene>
<comment type="caution">
    <text evidence="2">The sequence shown here is derived from an EMBL/GenBank/DDBJ whole genome shotgun (WGS) entry which is preliminary data.</text>
</comment>
<evidence type="ECO:0000259" key="1">
    <source>
        <dbReference type="Pfam" id="PF13349"/>
    </source>
</evidence>
<dbReference type="Gene3D" id="2.160.20.120">
    <property type="match status" value="1"/>
</dbReference>
<keyword evidence="3" id="KW-1185">Reference proteome</keyword>
<dbReference type="InterPro" id="IPR025164">
    <property type="entry name" value="Toastrack_DUF4097"/>
</dbReference>
<organism evidence="2 3">
    <name type="scientific">Asanoa iriomotensis</name>
    <dbReference type="NCBI Taxonomy" id="234613"/>
    <lineage>
        <taxon>Bacteria</taxon>
        <taxon>Bacillati</taxon>
        <taxon>Actinomycetota</taxon>
        <taxon>Actinomycetes</taxon>
        <taxon>Micromonosporales</taxon>
        <taxon>Micromonosporaceae</taxon>
        <taxon>Asanoa</taxon>
    </lineage>
</organism>
<dbReference type="PANTHER" id="PTHR34094:SF1">
    <property type="entry name" value="PROTEIN FAM185A"/>
    <property type="match status" value="1"/>
</dbReference>
<proteinExistence type="predicted"/>
<dbReference type="RefSeq" id="WP_203699824.1">
    <property type="nucleotide sequence ID" value="NZ_BAAALU010000017.1"/>
</dbReference>
<dbReference type="Proteomes" id="UP000624325">
    <property type="component" value="Unassembled WGS sequence"/>
</dbReference>
<dbReference type="PANTHER" id="PTHR34094">
    <property type="match status" value="1"/>
</dbReference>
<evidence type="ECO:0000313" key="3">
    <source>
        <dbReference type="Proteomes" id="UP000624325"/>
    </source>
</evidence>
<evidence type="ECO:0000313" key="2">
    <source>
        <dbReference type="EMBL" id="GIF54111.1"/>
    </source>
</evidence>
<name>A0ABQ4BUB4_9ACTN</name>
<dbReference type="Pfam" id="PF13349">
    <property type="entry name" value="DUF4097"/>
    <property type="match status" value="1"/>
</dbReference>
<accession>A0ABQ4BUB4</accession>
<dbReference type="EMBL" id="BONC01000001">
    <property type="protein sequence ID" value="GIF54111.1"/>
    <property type="molecule type" value="Genomic_DNA"/>
</dbReference>
<reference evidence="2 3" key="1">
    <citation type="submission" date="2021-01" db="EMBL/GenBank/DDBJ databases">
        <title>Whole genome shotgun sequence of Asanoa iriomotensis NBRC 100142.</title>
        <authorList>
            <person name="Komaki H."/>
            <person name="Tamura T."/>
        </authorList>
    </citation>
    <scope>NUCLEOTIDE SEQUENCE [LARGE SCALE GENOMIC DNA]</scope>
    <source>
        <strain evidence="2 3">NBRC 100142</strain>
    </source>
</reference>
<feature type="domain" description="DUF4097" evidence="1">
    <location>
        <begin position="19"/>
        <end position="277"/>
    </location>
</feature>
<sequence>MPTFDTPTAIDVEISLVVGHVRITADERDTTSVEVRPANSAGRSVKLAEETQVAYADGRLSVRTPKNLTRWFSGKTGLIDVEIAVPAGSRLTGSTDAGDLHVTGTLGDTRYKSGYGALRLAQTGRLRLDTGAGEITAERVDGDAEVTTGTGRVHLGRVEGATVVKNSSGETWIGEAVGTVRANGANGSIEVDRAAGGATLKTANGSVRVRAAVRGQVSLDTAAGSIEVGIPSGTAAWLDLDVKNGAVRNNLAGTSGPAETDEKVEIRARTYFGDITIQRA</sequence>